<evidence type="ECO:0000256" key="1">
    <source>
        <dbReference type="SAM" id="MobiDB-lite"/>
    </source>
</evidence>
<name>A0A196SND5_BLAHN</name>
<reference evidence="2 3" key="1">
    <citation type="submission" date="2016-05" db="EMBL/GenBank/DDBJ databases">
        <title>Nuclear genome of Blastocystis sp. subtype 1 NandII.</title>
        <authorList>
            <person name="Gentekaki E."/>
            <person name="Curtis B."/>
            <person name="Stairs C."/>
            <person name="Eme L."/>
            <person name="Herman E."/>
            <person name="Klimes V."/>
            <person name="Arias M.C."/>
            <person name="Elias M."/>
            <person name="Hilliou F."/>
            <person name="Klute M."/>
            <person name="Malik S.-B."/>
            <person name="Pightling A."/>
            <person name="Rachubinski R."/>
            <person name="Salas D."/>
            <person name="Schlacht A."/>
            <person name="Suga H."/>
            <person name="Archibald J."/>
            <person name="Ball S.G."/>
            <person name="Clark G."/>
            <person name="Dacks J."/>
            <person name="Van Der Giezen M."/>
            <person name="Tsaousis A."/>
            <person name="Roger A."/>
        </authorList>
    </citation>
    <scope>NUCLEOTIDE SEQUENCE [LARGE SCALE GENOMIC DNA]</scope>
    <source>
        <strain evidence="3">ATCC 50177 / NandII</strain>
    </source>
</reference>
<feature type="compositionally biased region" description="Polar residues" evidence="1">
    <location>
        <begin position="1"/>
        <end position="13"/>
    </location>
</feature>
<comment type="caution">
    <text evidence="2">The sequence shown here is derived from an EMBL/GenBank/DDBJ whole genome shotgun (WGS) entry which is preliminary data.</text>
</comment>
<sequence>MESTSTNTPSTADASLHPVSLHPRKSKANAKSVKLLILPKECIFNKDETPDTIQKSIRIPFDSQTNESSSCESSLINQTSFSTENDIPTSWSADLREGLAMMEINYKQFSDEQLPSIYSLFNVLSQAANVYMCNSEIIPLVLPREKLEQELKERRVFFQESDSREMLVHTLEMDILFRSQRVKGSYQDYGVHRVTAFDIFNADYGTYTGPMLSALLKEKGITPPRKVVDRVQILVGQIDEAMRSRYRDSFSKVLKEYYQFCGGKDTLSTSAMFHSLL</sequence>
<protein>
    <submittedName>
        <fullName evidence="2">Uncharacterized protein</fullName>
    </submittedName>
</protein>
<evidence type="ECO:0000313" key="2">
    <source>
        <dbReference type="EMBL" id="OAO17746.1"/>
    </source>
</evidence>
<evidence type="ECO:0000313" key="3">
    <source>
        <dbReference type="Proteomes" id="UP000078348"/>
    </source>
</evidence>
<dbReference type="AlphaFoldDB" id="A0A196SND5"/>
<accession>A0A196SND5</accession>
<dbReference type="Proteomes" id="UP000078348">
    <property type="component" value="Unassembled WGS sequence"/>
</dbReference>
<proteinExistence type="predicted"/>
<organism evidence="2 3">
    <name type="scientific">Blastocystis sp. subtype 1 (strain ATCC 50177 / NandII)</name>
    <dbReference type="NCBI Taxonomy" id="478820"/>
    <lineage>
        <taxon>Eukaryota</taxon>
        <taxon>Sar</taxon>
        <taxon>Stramenopiles</taxon>
        <taxon>Bigyra</taxon>
        <taxon>Opalozoa</taxon>
        <taxon>Opalinata</taxon>
        <taxon>Blastocystidae</taxon>
        <taxon>Blastocystis</taxon>
    </lineage>
</organism>
<gene>
    <name evidence="2" type="ORF">AV274_0536</name>
</gene>
<keyword evidence="3" id="KW-1185">Reference proteome</keyword>
<feature type="region of interest" description="Disordered" evidence="1">
    <location>
        <begin position="1"/>
        <end position="25"/>
    </location>
</feature>
<dbReference type="EMBL" id="LXWW01000019">
    <property type="protein sequence ID" value="OAO17746.1"/>
    <property type="molecule type" value="Genomic_DNA"/>
</dbReference>